<organism evidence="2 3">
    <name type="scientific">Schistosoma margrebowiei</name>
    <dbReference type="NCBI Taxonomy" id="48269"/>
    <lineage>
        <taxon>Eukaryota</taxon>
        <taxon>Metazoa</taxon>
        <taxon>Spiralia</taxon>
        <taxon>Lophotrochozoa</taxon>
        <taxon>Platyhelminthes</taxon>
        <taxon>Trematoda</taxon>
        <taxon>Digenea</taxon>
        <taxon>Strigeidida</taxon>
        <taxon>Schistosomatoidea</taxon>
        <taxon>Schistosomatidae</taxon>
        <taxon>Schistosoma</taxon>
    </lineage>
</organism>
<evidence type="ECO:0000313" key="3">
    <source>
        <dbReference type="Proteomes" id="UP000277204"/>
    </source>
</evidence>
<proteinExistence type="predicted"/>
<dbReference type="AlphaFoldDB" id="A0A183LDY1"/>
<evidence type="ECO:0000256" key="1">
    <source>
        <dbReference type="SAM" id="MobiDB-lite"/>
    </source>
</evidence>
<name>A0A183LDY1_9TREM</name>
<evidence type="ECO:0000313" key="2">
    <source>
        <dbReference type="EMBL" id="VDO53588.1"/>
    </source>
</evidence>
<protein>
    <submittedName>
        <fullName evidence="2">Uncharacterized protein</fullName>
    </submittedName>
</protein>
<accession>A0A183LDY1</accession>
<dbReference type="Proteomes" id="UP000277204">
    <property type="component" value="Unassembled WGS sequence"/>
</dbReference>
<feature type="region of interest" description="Disordered" evidence="1">
    <location>
        <begin position="1"/>
        <end position="26"/>
    </location>
</feature>
<dbReference type="EMBL" id="UZAI01000490">
    <property type="protein sequence ID" value="VDO53588.1"/>
    <property type="molecule type" value="Genomic_DNA"/>
</dbReference>
<gene>
    <name evidence="2" type="ORF">SMRZ_LOCUS2006</name>
</gene>
<keyword evidence="3" id="KW-1185">Reference proteome</keyword>
<reference evidence="2 3" key="1">
    <citation type="submission" date="2018-11" db="EMBL/GenBank/DDBJ databases">
        <authorList>
            <consortium name="Pathogen Informatics"/>
        </authorList>
    </citation>
    <scope>NUCLEOTIDE SEQUENCE [LARGE SCALE GENOMIC DNA]</scope>
    <source>
        <strain evidence="2 3">Zambia</strain>
    </source>
</reference>
<sequence>MRGHHDTTKKSTVKYRRPERQFQDNKSCPINEIQQHNNKWGIQFEKLFSTPDILNTSNIAATHTDLPIDTAASTIKSIIKIIT</sequence>